<evidence type="ECO:0000313" key="2">
    <source>
        <dbReference type="EMBL" id="KGE69959.1"/>
    </source>
</evidence>
<sequence length="141" mass="15314">MDICKCLIATMLGLTLLGCGVQPKDATQIEKEVLLESSESWDGMPYRAYPAGPPQLTLIRLKIPARTQLPWHTHPMPNAAYIVSGELTVEARSSGATRTLRQGQTLAEMVGTEHRGVTGDTPVELLVFYAGTPGMPLSEQH</sequence>
<accession>A0A0A1Z9M7</accession>
<evidence type="ECO:0000259" key="1">
    <source>
        <dbReference type="Pfam" id="PF07883"/>
    </source>
</evidence>
<organism evidence="2 3">
    <name type="scientific">Pseudomonas fluorescens LMG 5329</name>
    <dbReference type="NCBI Taxonomy" id="1324332"/>
    <lineage>
        <taxon>Bacteria</taxon>
        <taxon>Pseudomonadati</taxon>
        <taxon>Pseudomonadota</taxon>
        <taxon>Gammaproteobacteria</taxon>
        <taxon>Pseudomonadales</taxon>
        <taxon>Pseudomonadaceae</taxon>
        <taxon>Pseudomonas</taxon>
    </lineage>
</organism>
<protein>
    <submittedName>
        <fullName evidence="2">Cupin</fullName>
    </submittedName>
</protein>
<feature type="domain" description="Cupin type-2" evidence="1">
    <location>
        <begin position="62"/>
        <end position="129"/>
    </location>
</feature>
<dbReference type="Gene3D" id="2.60.120.10">
    <property type="entry name" value="Jelly Rolls"/>
    <property type="match status" value="1"/>
</dbReference>
<dbReference type="RefSeq" id="WP_038841680.1">
    <property type="nucleotide sequence ID" value="NZ_ASGY01000003.1"/>
</dbReference>
<dbReference type="PROSITE" id="PS51257">
    <property type="entry name" value="PROKAR_LIPOPROTEIN"/>
    <property type="match status" value="1"/>
</dbReference>
<dbReference type="InterPro" id="IPR013096">
    <property type="entry name" value="Cupin_2"/>
</dbReference>
<dbReference type="AlphaFoldDB" id="A0A0A1Z9M7"/>
<dbReference type="OrthoDB" id="287220at2"/>
<reference evidence="2 3" key="1">
    <citation type="journal article" date="2013" name="Genome Announc.">
        <title>Draft Genome Sequence of Pseudomonas fluorescens LMG 5329, a White Line-Inducing Principle-Producing Bioindicator for the Mushroom Pathogen Pseudomonas tolaasii.</title>
        <authorList>
            <person name="Ghequire M.G."/>
            <person name="Rokni-Zadeh H."/>
            <person name="Zarrineh P."/>
            <person name="De Mot R."/>
        </authorList>
    </citation>
    <scope>NUCLEOTIDE SEQUENCE [LARGE SCALE GENOMIC DNA]</scope>
    <source>
        <strain evidence="2 3">LMG 5329</strain>
    </source>
</reference>
<comment type="caution">
    <text evidence="2">The sequence shown here is derived from an EMBL/GenBank/DDBJ whole genome shotgun (WGS) entry which is preliminary data.</text>
</comment>
<dbReference type="CDD" id="cd02236">
    <property type="entry name" value="cupin_CV2614-like"/>
    <property type="match status" value="1"/>
</dbReference>
<name>A0A0A1Z9M7_PSEFL</name>
<proteinExistence type="predicted"/>
<dbReference type="EMBL" id="ASGY01000003">
    <property type="protein sequence ID" value="KGE69959.1"/>
    <property type="molecule type" value="Genomic_DNA"/>
</dbReference>
<dbReference type="Pfam" id="PF07883">
    <property type="entry name" value="Cupin_2"/>
    <property type="match status" value="1"/>
</dbReference>
<dbReference type="Proteomes" id="UP000030060">
    <property type="component" value="Unassembled WGS sequence"/>
</dbReference>
<dbReference type="InterPro" id="IPR011051">
    <property type="entry name" value="RmlC_Cupin_sf"/>
</dbReference>
<gene>
    <name evidence="2" type="ORF">K814_0100255</name>
</gene>
<evidence type="ECO:0000313" key="3">
    <source>
        <dbReference type="Proteomes" id="UP000030060"/>
    </source>
</evidence>
<dbReference type="SUPFAM" id="SSF51182">
    <property type="entry name" value="RmlC-like cupins"/>
    <property type="match status" value="1"/>
</dbReference>
<dbReference type="InterPro" id="IPR014710">
    <property type="entry name" value="RmlC-like_jellyroll"/>
</dbReference>